<feature type="transmembrane region" description="Helical" evidence="1">
    <location>
        <begin position="419"/>
        <end position="439"/>
    </location>
</feature>
<dbReference type="Proteomes" id="UP001460888">
    <property type="component" value="Unassembled WGS sequence"/>
</dbReference>
<dbReference type="InterPro" id="IPR029062">
    <property type="entry name" value="Class_I_gatase-like"/>
</dbReference>
<gene>
    <name evidence="3" type="ORF">SADO_04545</name>
</gene>
<comment type="caution">
    <text evidence="3">The sequence shown here is derived from an EMBL/GenBank/DDBJ whole genome shotgun (WGS) entry which is preliminary data.</text>
</comment>
<evidence type="ECO:0000313" key="4">
    <source>
        <dbReference type="Proteomes" id="UP001460888"/>
    </source>
</evidence>
<keyword evidence="1" id="KW-1133">Transmembrane helix</keyword>
<protein>
    <recommendedName>
        <fullName evidence="2">ABC-type uncharacterized transport system domain-containing protein</fullName>
    </recommendedName>
</protein>
<organism evidence="3 4">
    <name type="scientific">Salinisphaera dokdonensis CL-ES53</name>
    <dbReference type="NCBI Taxonomy" id="1304272"/>
    <lineage>
        <taxon>Bacteria</taxon>
        <taxon>Pseudomonadati</taxon>
        <taxon>Pseudomonadota</taxon>
        <taxon>Gammaproteobacteria</taxon>
        <taxon>Salinisphaerales</taxon>
        <taxon>Salinisphaeraceae</taxon>
        <taxon>Salinisphaera</taxon>
    </lineage>
</organism>
<dbReference type="InterPro" id="IPR019196">
    <property type="entry name" value="ABC_transp_unknown"/>
</dbReference>
<keyword evidence="1" id="KW-0812">Transmembrane</keyword>
<dbReference type="RefSeq" id="WP_353109607.1">
    <property type="nucleotide sequence ID" value="NZ_APND01000001.1"/>
</dbReference>
<keyword evidence="1" id="KW-0472">Membrane</keyword>
<name>A0ABV2AXY0_9GAMM</name>
<accession>A0ABV2AXY0</accession>
<evidence type="ECO:0000259" key="2">
    <source>
        <dbReference type="Pfam" id="PF09822"/>
    </source>
</evidence>
<evidence type="ECO:0000256" key="1">
    <source>
        <dbReference type="SAM" id="Phobius"/>
    </source>
</evidence>
<feature type="domain" description="ABC-type uncharacterised transport system" evidence="2">
    <location>
        <begin position="144"/>
        <end position="386"/>
    </location>
</feature>
<keyword evidence="4" id="KW-1185">Reference proteome</keyword>
<dbReference type="SUPFAM" id="SSF52317">
    <property type="entry name" value="Class I glutamine amidotransferase-like"/>
    <property type="match status" value="1"/>
</dbReference>
<dbReference type="EMBL" id="APND01000001">
    <property type="protein sequence ID" value="MES1928498.1"/>
    <property type="molecule type" value="Genomic_DNA"/>
</dbReference>
<sequence>MRAAHLLTMLLIAAAALLAGMLSQRLSISADWTAGNRNSLTQASQRVIGALHDGPITLRAYIYPGPQRADVRAQLARYTRASSRVSLEFVDPARHPQEVRELRIGDDGALQVRYQGRSQTVTDFDEKSVTNALQRLSVATDQWVVFLSGHGERDPGDESNGGYSDLAAALDSQGMTTRTLNIADAAAIPDNTALLVIASPQRALLPGEVELIRAYLAQGGALLWADDPGERYGLGALAGDLGIRWQPGTLIYPDYKTIGTGHPAIAVVANYPDTPISENLTRISLFPYAGSIAAMSRGSGWRAETFLRSNTRSWLETGDLEQASLSFEPDTGDQRGPLDMGIALSRTVQAPQGPQAQRAAVIADSDFMSNGHLAKLGNRPLALALFQWLGYRDAQIAVDVATAPDANLDLTASQIRGVWWVYVLILPFALLGFGLIRWARRRRR</sequence>
<reference evidence="3 4" key="1">
    <citation type="submission" date="2013-03" db="EMBL/GenBank/DDBJ databases">
        <title>Salinisphaera dokdonensis CL-ES53 Genome Sequencing.</title>
        <authorList>
            <person name="Li C."/>
            <person name="Lai Q."/>
            <person name="Shao Z."/>
        </authorList>
    </citation>
    <scope>NUCLEOTIDE SEQUENCE [LARGE SCALE GENOMIC DNA]</scope>
    <source>
        <strain evidence="3 4">CL-ES53</strain>
    </source>
</reference>
<evidence type="ECO:0000313" key="3">
    <source>
        <dbReference type="EMBL" id="MES1928498.1"/>
    </source>
</evidence>
<dbReference type="Pfam" id="PF09822">
    <property type="entry name" value="ABC_transp_aux"/>
    <property type="match status" value="1"/>
</dbReference>
<proteinExistence type="predicted"/>